<gene>
    <name evidence="3" type="ORF">CTI12_AA238820</name>
</gene>
<keyword evidence="3" id="KW-0808">Transferase</keyword>
<evidence type="ECO:0000313" key="3">
    <source>
        <dbReference type="EMBL" id="PWA75874.1"/>
    </source>
</evidence>
<sequence length="350" mass="39583">MEKNTVCFVFVCMLLTIFTNKVVVKGEEVCQSIGAHIKSYVYDFYPRACTGVKCVKTCYNHRPKGELVALAICRATSCICSYGIKLAVHMEDAALFFDKGLRESIENIVVCGGPFFGDLQWRLSSLPIRLGGLGLYSAKVVSSYAFVASRAQSLCSYNTMHKDDIGEWIQPQQLEIYAAYIDFSMNIIRLYILSVRKQHNAGYKHKVKDHLGQTVAFQQVGAAYNQMRPRGQRIKTRNGTLQPPLDPATYADAVVQVYLDNAGDLELIVANTEELNETPREFKEEVKGKSIDSEYMTPTSPERLQDDTWMQEALRALWKGSFPEEELHGLITEQWKEMGWQGKDPSIDFL</sequence>
<dbReference type="Pfam" id="PF04727">
    <property type="entry name" value="ELMO_CED12"/>
    <property type="match status" value="1"/>
</dbReference>
<evidence type="ECO:0000256" key="1">
    <source>
        <dbReference type="SAM" id="SignalP"/>
    </source>
</evidence>
<dbReference type="PROSITE" id="PS51335">
    <property type="entry name" value="ELMO"/>
    <property type="match status" value="1"/>
</dbReference>
<protein>
    <submittedName>
        <fullName evidence="3">Reverse transcriptase domain-containing protein</fullName>
    </submittedName>
</protein>
<dbReference type="EMBL" id="PKPP01002342">
    <property type="protein sequence ID" value="PWA75874.1"/>
    <property type="molecule type" value="Genomic_DNA"/>
</dbReference>
<dbReference type="InterPro" id="IPR006816">
    <property type="entry name" value="ELMO_dom"/>
</dbReference>
<reference evidence="3 4" key="1">
    <citation type="journal article" date="2018" name="Mol. Plant">
        <title>The genome of Artemisia annua provides insight into the evolution of Asteraceae family and artemisinin biosynthesis.</title>
        <authorList>
            <person name="Shen Q."/>
            <person name="Zhang L."/>
            <person name="Liao Z."/>
            <person name="Wang S."/>
            <person name="Yan T."/>
            <person name="Shi P."/>
            <person name="Liu M."/>
            <person name="Fu X."/>
            <person name="Pan Q."/>
            <person name="Wang Y."/>
            <person name="Lv Z."/>
            <person name="Lu X."/>
            <person name="Zhang F."/>
            <person name="Jiang W."/>
            <person name="Ma Y."/>
            <person name="Chen M."/>
            <person name="Hao X."/>
            <person name="Li L."/>
            <person name="Tang Y."/>
            <person name="Lv G."/>
            <person name="Zhou Y."/>
            <person name="Sun X."/>
            <person name="Brodelius P.E."/>
            <person name="Rose J.K.C."/>
            <person name="Tang K."/>
        </authorList>
    </citation>
    <scope>NUCLEOTIDE SEQUENCE [LARGE SCALE GENOMIC DNA]</scope>
    <source>
        <strain evidence="4">cv. Huhao1</strain>
        <tissue evidence="3">Leaf</tissue>
    </source>
</reference>
<name>A0A2U1NQU2_ARTAN</name>
<dbReference type="OrthoDB" id="67155at2759"/>
<feature type="domain" description="ELMO" evidence="2">
    <location>
        <begin position="309"/>
        <end position="350"/>
    </location>
</feature>
<dbReference type="PANTHER" id="PTHR48462">
    <property type="entry name" value="PROTEIN, PUTATIVE-RELATED"/>
    <property type="match status" value="1"/>
</dbReference>
<comment type="caution">
    <text evidence="3">The sequence shown here is derived from an EMBL/GenBank/DDBJ whole genome shotgun (WGS) entry which is preliminary data.</text>
</comment>
<keyword evidence="1" id="KW-0732">Signal</keyword>
<dbReference type="Proteomes" id="UP000245207">
    <property type="component" value="Unassembled WGS sequence"/>
</dbReference>
<feature type="signal peptide" evidence="1">
    <location>
        <begin position="1"/>
        <end position="26"/>
    </location>
</feature>
<organism evidence="3 4">
    <name type="scientific">Artemisia annua</name>
    <name type="common">Sweet wormwood</name>
    <dbReference type="NCBI Taxonomy" id="35608"/>
    <lineage>
        <taxon>Eukaryota</taxon>
        <taxon>Viridiplantae</taxon>
        <taxon>Streptophyta</taxon>
        <taxon>Embryophyta</taxon>
        <taxon>Tracheophyta</taxon>
        <taxon>Spermatophyta</taxon>
        <taxon>Magnoliopsida</taxon>
        <taxon>eudicotyledons</taxon>
        <taxon>Gunneridae</taxon>
        <taxon>Pentapetalae</taxon>
        <taxon>asterids</taxon>
        <taxon>campanulids</taxon>
        <taxon>Asterales</taxon>
        <taxon>Asteraceae</taxon>
        <taxon>Asteroideae</taxon>
        <taxon>Anthemideae</taxon>
        <taxon>Artemisiinae</taxon>
        <taxon>Artemisia</taxon>
    </lineage>
</organism>
<proteinExistence type="predicted"/>
<keyword evidence="4" id="KW-1185">Reference proteome</keyword>
<keyword evidence="3" id="KW-0548">Nucleotidyltransferase</keyword>
<evidence type="ECO:0000313" key="4">
    <source>
        <dbReference type="Proteomes" id="UP000245207"/>
    </source>
</evidence>
<dbReference type="GO" id="GO:0003964">
    <property type="term" value="F:RNA-directed DNA polymerase activity"/>
    <property type="evidence" value="ECO:0007669"/>
    <property type="project" value="UniProtKB-KW"/>
</dbReference>
<dbReference type="PANTHER" id="PTHR48462:SF1">
    <property type="entry name" value="PROTEIN, PUTATIVE-RELATED"/>
    <property type="match status" value="1"/>
</dbReference>
<feature type="chain" id="PRO_5015674349" evidence="1">
    <location>
        <begin position="27"/>
        <end position="350"/>
    </location>
</feature>
<dbReference type="AlphaFoldDB" id="A0A2U1NQU2"/>
<accession>A0A2U1NQU2</accession>
<keyword evidence="3" id="KW-0695">RNA-directed DNA polymerase</keyword>
<dbReference type="STRING" id="35608.A0A2U1NQU2"/>
<evidence type="ECO:0000259" key="2">
    <source>
        <dbReference type="PROSITE" id="PS51335"/>
    </source>
</evidence>